<organism evidence="4">
    <name type="scientific">Candidatus Heimdallarchaeum aukensis</name>
    <dbReference type="NCBI Taxonomy" id="2876573"/>
    <lineage>
        <taxon>Archaea</taxon>
        <taxon>Promethearchaeati</taxon>
        <taxon>Candidatus Heimdallarchaeota</taxon>
        <taxon>Candidatus Heimdallarchaeia (ex Rinke et al. 2021) (nom. nud.)</taxon>
        <taxon>Candidatus Heimdallarchaeales</taxon>
        <taxon>Candidatus Heimdallarchaeaceae</taxon>
        <taxon>Candidatus Heimdallarchaeum</taxon>
    </lineage>
</organism>
<dbReference type="Pfam" id="PF07992">
    <property type="entry name" value="Pyr_redox_2"/>
    <property type="match status" value="1"/>
</dbReference>
<proteinExistence type="predicted"/>
<protein>
    <submittedName>
        <fullName evidence="4">NAD(P)/FAD-dependent oxidoreductase</fullName>
    </submittedName>
</protein>
<dbReference type="GO" id="GO:0016491">
    <property type="term" value="F:oxidoreductase activity"/>
    <property type="evidence" value="ECO:0007669"/>
    <property type="project" value="UniProtKB-KW"/>
</dbReference>
<dbReference type="PRINTS" id="PR00368">
    <property type="entry name" value="FADPNR"/>
</dbReference>
<gene>
    <name evidence="4" type="ORF">K9W45_12260</name>
</gene>
<name>A0A9Y1BLS6_9ARCH</name>
<sequence>MERKSKNVDILLVGGGPACCSAAIQLVRSKKNILLITKEIGGLVKNANLIENLLGFPNGIRGKDYASLMQEQLKKIKVPVLIDEVKKVEKVEEHFVITTSNKKFTANYVIIGSGTIPKKLEISGEEKAYQDKKLFYEVYEAKEFLEKKDDVIIIGGGDAAYDYALNISNQVKQIRILQRSENAKCLPLLLKRVKKKENIQIIKNVTPSEISFYSNKLLLTVRKSTNNFLDLLTDKILIAVGRTPNISFIEEGLLTSENLQSTDRRLILIGDIKNKRLRQISIAIGDGLKEAMKIIEENE</sequence>
<keyword evidence="1" id="KW-0285">Flavoprotein</keyword>
<dbReference type="PANTHER" id="PTHR48105">
    <property type="entry name" value="THIOREDOXIN REDUCTASE 1-RELATED-RELATED"/>
    <property type="match status" value="1"/>
</dbReference>
<evidence type="ECO:0000259" key="3">
    <source>
        <dbReference type="Pfam" id="PF07992"/>
    </source>
</evidence>
<evidence type="ECO:0000256" key="2">
    <source>
        <dbReference type="ARBA" id="ARBA00023002"/>
    </source>
</evidence>
<reference evidence="4" key="1">
    <citation type="journal article" date="2022" name="Nat. Microbiol.">
        <title>Unique mobile elements and scalable gene flow at the prokaryote-eukaryote boundary revealed by circularized Asgard archaea genomes.</title>
        <authorList>
            <person name="Wu F."/>
            <person name="Speth D.R."/>
            <person name="Philosof A."/>
            <person name="Cremiere A."/>
            <person name="Narayanan A."/>
            <person name="Barco R.A."/>
            <person name="Connon S.A."/>
            <person name="Amend J.P."/>
            <person name="Antoshechkin I.A."/>
            <person name="Orphan V.J."/>
        </authorList>
    </citation>
    <scope>NUCLEOTIDE SEQUENCE</scope>
    <source>
        <strain evidence="4">PM71</strain>
    </source>
</reference>
<dbReference type="Proteomes" id="UP001201020">
    <property type="component" value="Chromosome"/>
</dbReference>
<dbReference type="EMBL" id="CP084166">
    <property type="protein sequence ID" value="UJG40594.1"/>
    <property type="molecule type" value="Genomic_DNA"/>
</dbReference>
<feature type="domain" description="FAD/NAD(P)-binding" evidence="3">
    <location>
        <begin position="9"/>
        <end position="287"/>
    </location>
</feature>
<dbReference type="InterPro" id="IPR036188">
    <property type="entry name" value="FAD/NAD-bd_sf"/>
</dbReference>
<evidence type="ECO:0000313" key="4">
    <source>
        <dbReference type="EMBL" id="UJG40594.1"/>
    </source>
</evidence>
<dbReference type="Gene3D" id="3.50.50.60">
    <property type="entry name" value="FAD/NAD(P)-binding domain"/>
    <property type="match status" value="2"/>
</dbReference>
<dbReference type="AlphaFoldDB" id="A0A9Y1BLS6"/>
<dbReference type="PRINTS" id="PR00469">
    <property type="entry name" value="PNDRDTASEII"/>
</dbReference>
<evidence type="ECO:0000256" key="1">
    <source>
        <dbReference type="ARBA" id="ARBA00022630"/>
    </source>
</evidence>
<dbReference type="InterPro" id="IPR050097">
    <property type="entry name" value="Ferredoxin-NADP_redctase_2"/>
</dbReference>
<accession>A0A9Y1BLS6</accession>
<dbReference type="InterPro" id="IPR023753">
    <property type="entry name" value="FAD/NAD-binding_dom"/>
</dbReference>
<dbReference type="SUPFAM" id="SSF51905">
    <property type="entry name" value="FAD/NAD(P)-binding domain"/>
    <property type="match status" value="2"/>
</dbReference>
<keyword evidence="2" id="KW-0560">Oxidoreductase</keyword>